<keyword evidence="2 4" id="KW-0863">Zinc-finger</keyword>
<dbReference type="InterPro" id="IPR011990">
    <property type="entry name" value="TPR-like_helical_dom_sf"/>
</dbReference>
<dbReference type="AlphaFoldDB" id="A0A8H3KTI3"/>
<keyword evidence="3" id="KW-0862">Zinc</keyword>
<dbReference type="GO" id="GO:0003677">
    <property type="term" value="F:DNA binding"/>
    <property type="evidence" value="ECO:0007669"/>
    <property type="project" value="InterPro"/>
</dbReference>
<evidence type="ECO:0000259" key="6">
    <source>
        <dbReference type="PROSITE" id="PS50808"/>
    </source>
</evidence>
<dbReference type="Pfam" id="PF02892">
    <property type="entry name" value="zf-BED"/>
    <property type="match status" value="1"/>
</dbReference>
<evidence type="ECO:0000256" key="1">
    <source>
        <dbReference type="ARBA" id="ARBA00022723"/>
    </source>
</evidence>
<dbReference type="GO" id="GO:0008270">
    <property type="term" value="F:zinc ion binding"/>
    <property type="evidence" value="ECO:0007669"/>
    <property type="project" value="UniProtKB-KW"/>
</dbReference>
<feature type="region of interest" description="Disordered" evidence="5">
    <location>
        <begin position="48"/>
        <end position="69"/>
    </location>
</feature>
<dbReference type="EMBL" id="BLAL01000017">
    <property type="protein sequence ID" value="GES75623.1"/>
    <property type="molecule type" value="Genomic_DNA"/>
</dbReference>
<evidence type="ECO:0000256" key="5">
    <source>
        <dbReference type="SAM" id="MobiDB-lite"/>
    </source>
</evidence>
<comment type="caution">
    <text evidence="7">The sequence shown here is derived from an EMBL/GenBank/DDBJ whole genome shotgun (WGS) entry which is preliminary data.</text>
</comment>
<dbReference type="InterPro" id="IPR003656">
    <property type="entry name" value="Znf_BED"/>
</dbReference>
<keyword evidence="7" id="KW-0418">Kinase</keyword>
<dbReference type="InterPro" id="IPR006597">
    <property type="entry name" value="Sel1-like"/>
</dbReference>
<evidence type="ECO:0000256" key="3">
    <source>
        <dbReference type="ARBA" id="ARBA00022833"/>
    </source>
</evidence>
<dbReference type="Proteomes" id="UP000615446">
    <property type="component" value="Unassembled WGS sequence"/>
</dbReference>
<organism evidence="7 8">
    <name type="scientific">Rhizophagus clarus</name>
    <dbReference type="NCBI Taxonomy" id="94130"/>
    <lineage>
        <taxon>Eukaryota</taxon>
        <taxon>Fungi</taxon>
        <taxon>Fungi incertae sedis</taxon>
        <taxon>Mucoromycota</taxon>
        <taxon>Glomeromycotina</taxon>
        <taxon>Glomeromycetes</taxon>
        <taxon>Glomerales</taxon>
        <taxon>Glomeraceae</taxon>
        <taxon>Rhizophagus</taxon>
    </lineage>
</organism>
<evidence type="ECO:0000313" key="8">
    <source>
        <dbReference type="Proteomes" id="UP000615446"/>
    </source>
</evidence>
<accession>A0A8H3KTI3</accession>
<dbReference type="Pfam" id="PF08238">
    <property type="entry name" value="Sel1"/>
    <property type="match status" value="5"/>
</dbReference>
<dbReference type="Gene3D" id="1.25.40.10">
    <property type="entry name" value="Tetratricopeptide repeat domain"/>
    <property type="match status" value="2"/>
</dbReference>
<evidence type="ECO:0000313" key="7">
    <source>
        <dbReference type="EMBL" id="GES75623.1"/>
    </source>
</evidence>
<dbReference type="SMART" id="SM00671">
    <property type="entry name" value="SEL1"/>
    <property type="match status" value="4"/>
</dbReference>
<dbReference type="InterPro" id="IPR052945">
    <property type="entry name" value="Mitotic_Regulator"/>
</dbReference>
<dbReference type="OrthoDB" id="2384430at2759"/>
<evidence type="ECO:0000256" key="2">
    <source>
        <dbReference type="ARBA" id="ARBA00022771"/>
    </source>
</evidence>
<sequence length="402" mass="46538">MLRKARKKRPVWEHFNINTDLHPHVQCKYCFKDFQRAAAERMQAHLDKKCPRAPNNAKSRTKKQNNSSKIDYIDHINEGKKTFSWESFNVNQCEYCFKKFKQGVPHRMKLHIDEKCPKAPNIQFRQQNITSTTNDHVSENEQKSLEILLFKALSSTKTPFSFVDDPFVIQFFKCLRSSFKLPTEEEIKMQMNENIQSTNVDKDNMDSMHNLETRYQHVTKTYKEAADKGDIMAIHNLGYCYQNGIGVEKNGIKSFELYKEAAEKGQIDSINALGYCYENGLGTEENKIKSFELYKEAAEKETAEKGHLDSVHNLGNCYKLGIGTEKNEIKAFELYKEAAEKGTELNKIKAFELYKEAAEKGDLDSMYKLGECYRYGIGTEINAIKSFEYYNKAAEKSQLIQI</sequence>
<dbReference type="PANTHER" id="PTHR43628">
    <property type="entry name" value="ACTIVATOR OF C KINASE PROTEIN 1-RELATED"/>
    <property type="match status" value="1"/>
</dbReference>
<dbReference type="PROSITE" id="PS50808">
    <property type="entry name" value="ZF_BED"/>
    <property type="match status" value="1"/>
</dbReference>
<gene>
    <name evidence="7" type="ORF">RCL2_000304800</name>
</gene>
<name>A0A8H3KTI3_9GLOM</name>
<protein>
    <submittedName>
        <fullName evidence="7">Kinase-like domain-containing protein</fullName>
    </submittedName>
</protein>
<evidence type="ECO:0000256" key="4">
    <source>
        <dbReference type="PROSITE-ProRule" id="PRU00027"/>
    </source>
</evidence>
<dbReference type="GO" id="GO:0016301">
    <property type="term" value="F:kinase activity"/>
    <property type="evidence" value="ECO:0007669"/>
    <property type="project" value="UniProtKB-KW"/>
</dbReference>
<dbReference type="PANTHER" id="PTHR43628:SF1">
    <property type="entry name" value="CHITIN SYNTHASE REGULATORY FACTOR 2-RELATED"/>
    <property type="match status" value="1"/>
</dbReference>
<proteinExistence type="predicted"/>
<reference evidence="7" key="1">
    <citation type="submission" date="2019-10" db="EMBL/GenBank/DDBJ databases">
        <title>Conservation and host-specific expression of non-tandemly repeated heterogenous ribosome RNA gene in arbuscular mycorrhizal fungi.</title>
        <authorList>
            <person name="Maeda T."/>
            <person name="Kobayashi Y."/>
            <person name="Nakagawa T."/>
            <person name="Ezawa T."/>
            <person name="Yamaguchi K."/>
            <person name="Bino T."/>
            <person name="Nishimoto Y."/>
            <person name="Shigenobu S."/>
            <person name="Kawaguchi M."/>
        </authorList>
    </citation>
    <scope>NUCLEOTIDE SEQUENCE</scope>
    <source>
        <strain evidence="7">HR1</strain>
    </source>
</reference>
<keyword evidence="7" id="KW-0808">Transferase</keyword>
<dbReference type="SUPFAM" id="SSF81901">
    <property type="entry name" value="HCP-like"/>
    <property type="match status" value="2"/>
</dbReference>
<feature type="domain" description="BED-type" evidence="6">
    <location>
        <begin position="6"/>
        <end position="57"/>
    </location>
</feature>
<keyword evidence="1" id="KW-0479">Metal-binding</keyword>